<feature type="compositionally biased region" description="Polar residues" evidence="4">
    <location>
        <begin position="104"/>
        <end position="116"/>
    </location>
</feature>
<dbReference type="InterPro" id="IPR056884">
    <property type="entry name" value="NPHP3-like_N"/>
</dbReference>
<dbReference type="Gene3D" id="1.25.40.20">
    <property type="entry name" value="Ankyrin repeat-containing domain"/>
    <property type="match status" value="5"/>
</dbReference>
<evidence type="ECO:0000313" key="7">
    <source>
        <dbReference type="Proteomes" id="UP001363622"/>
    </source>
</evidence>
<dbReference type="Gene3D" id="3.40.50.300">
    <property type="entry name" value="P-loop containing nucleotide triphosphate hydrolases"/>
    <property type="match status" value="1"/>
</dbReference>
<protein>
    <submittedName>
        <fullName evidence="6">Ankyrin repeat-containing domain protein</fullName>
    </submittedName>
</protein>
<dbReference type="InterPro" id="IPR002110">
    <property type="entry name" value="Ankyrin_rpt"/>
</dbReference>
<dbReference type="Proteomes" id="UP001363622">
    <property type="component" value="Unassembled WGS sequence"/>
</dbReference>
<dbReference type="SUPFAM" id="SSF52540">
    <property type="entry name" value="P-loop containing nucleoside triphosphate hydrolases"/>
    <property type="match status" value="1"/>
</dbReference>
<feature type="compositionally biased region" description="Polar residues" evidence="4">
    <location>
        <begin position="59"/>
        <end position="70"/>
    </location>
</feature>
<feature type="repeat" description="ANK" evidence="3">
    <location>
        <begin position="1385"/>
        <end position="1417"/>
    </location>
</feature>
<name>A0ABR1KF13_9PEZI</name>
<reference evidence="6 7" key="1">
    <citation type="submission" date="2024-04" db="EMBL/GenBank/DDBJ databases">
        <title>Phyllosticta paracitricarpa is synonymous to the EU quarantine fungus P. citricarpa based on phylogenomic analyses.</title>
        <authorList>
            <consortium name="Lawrence Berkeley National Laboratory"/>
            <person name="Van Ingen-Buijs V.A."/>
            <person name="Van Westerhoven A.C."/>
            <person name="Haridas S."/>
            <person name="Skiadas P."/>
            <person name="Martin F."/>
            <person name="Groenewald J.Z."/>
            <person name="Crous P.W."/>
            <person name="Seidl M.F."/>
        </authorList>
    </citation>
    <scope>NUCLEOTIDE SEQUENCE [LARGE SCALE GENOMIC DNA]</scope>
    <source>
        <strain evidence="6 7">CBS 123371</strain>
    </source>
</reference>
<feature type="compositionally biased region" description="Polar residues" evidence="4">
    <location>
        <begin position="41"/>
        <end position="51"/>
    </location>
</feature>
<dbReference type="PANTHER" id="PTHR24198">
    <property type="entry name" value="ANKYRIN REPEAT AND PROTEIN KINASE DOMAIN-CONTAINING PROTEIN"/>
    <property type="match status" value="1"/>
</dbReference>
<dbReference type="EMBL" id="JBBPHU010000009">
    <property type="protein sequence ID" value="KAK7513636.1"/>
    <property type="molecule type" value="Genomic_DNA"/>
</dbReference>
<dbReference type="InterPro" id="IPR036770">
    <property type="entry name" value="Ankyrin_rpt-contain_sf"/>
</dbReference>
<dbReference type="Pfam" id="PF24883">
    <property type="entry name" value="NPHP3_N"/>
    <property type="match status" value="1"/>
</dbReference>
<gene>
    <name evidence="6" type="ORF">IWZ03DRAFT_407847</name>
</gene>
<dbReference type="PROSITE" id="PS50088">
    <property type="entry name" value="ANK_REPEAT"/>
    <property type="match status" value="5"/>
</dbReference>
<keyword evidence="7" id="KW-1185">Reference proteome</keyword>
<organism evidence="6 7">
    <name type="scientific">Phyllosticta citriasiana</name>
    <dbReference type="NCBI Taxonomy" id="595635"/>
    <lineage>
        <taxon>Eukaryota</taxon>
        <taxon>Fungi</taxon>
        <taxon>Dikarya</taxon>
        <taxon>Ascomycota</taxon>
        <taxon>Pezizomycotina</taxon>
        <taxon>Dothideomycetes</taxon>
        <taxon>Dothideomycetes incertae sedis</taxon>
        <taxon>Botryosphaeriales</taxon>
        <taxon>Phyllostictaceae</taxon>
        <taxon>Phyllosticta</taxon>
    </lineage>
</organism>
<dbReference type="PANTHER" id="PTHR24198:SF194">
    <property type="entry name" value="INVERSIN-A"/>
    <property type="match status" value="1"/>
</dbReference>
<proteinExistence type="predicted"/>
<evidence type="ECO:0000259" key="5">
    <source>
        <dbReference type="Pfam" id="PF24883"/>
    </source>
</evidence>
<dbReference type="SUPFAM" id="SSF48403">
    <property type="entry name" value="Ankyrin repeat"/>
    <property type="match status" value="2"/>
</dbReference>
<dbReference type="Pfam" id="PF12796">
    <property type="entry name" value="Ank_2"/>
    <property type="match status" value="4"/>
</dbReference>
<feature type="repeat" description="ANK" evidence="3">
    <location>
        <begin position="1317"/>
        <end position="1350"/>
    </location>
</feature>
<comment type="caution">
    <text evidence="6">The sequence shown here is derived from an EMBL/GenBank/DDBJ whole genome shotgun (WGS) entry which is preliminary data.</text>
</comment>
<dbReference type="InterPro" id="IPR027417">
    <property type="entry name" value="P-loop_NTPase"/>
</dbReference>
<feature type="repeat" description="ANK" evidence="3">
    <location>
        <begin position="1284"/>
        <end position="1316"/>
    </location>
</feature>
<dbReference type="PROSITE" id="PS50297">
    <property type="entry name" value="ANK_REP_REGION"/>
    <property type="match status" value="4"/>
</dbReference>
<dbReference type="SMART" id="SM00248">
    <property type="entry name" value="ANK"/>
    <property type="match status" value="14"/>
</dbReference>
<accession>A0ABR1KF13</accession>
<sequence>MPLSFLRKIKHSQPSDVPGRSGDKQAQHQDNSVPSAPIRLKSNSNPHQNPSDPGLPSAEKTQPNSLQSNDYARPVTSGPPVGLADRKHSSNLPNGYRNDKPSDSDGSVETKQTNLSPGRELQVIPTHSVSPRRSAYEEVRDKAIQERPADMIFLIEQNKANTPAELMDWLTETNGNHFTKDKFRRGFDKVKPALSGTMTVVEWLGHSFCLKSTLGVAMTLAEASEGIQTKINDLIISVPAVDQCDQIASKRNNESIHKTLVRIYEILFEFFFKVTDLLSRGFLITRVMVESDEISSMIEDFSRNSKSLYEQILYNGFDILYDVRKKVDGLESSEERKGKNVRFSGRDSADLLIVPLVREFLGQGLKPEQAFESSLQLDETPERSFAWIQSEPKVQHWLRDESSRFLVMSGAPGCGKTTTTKYFIQHLRKNQNRWSTGPAMVCFYYCRDEDQRKQARSLFSRLAAQIVEMRPDLQGLVVESLKDLDTKSTIEPSLGNFVAIFENLVQCSGCPIYVVIDALDECTTESQTTILEVFQRIRTMFPFKAFFACRQQEKFKSMIPGQKILSVTQTRSLDRDSTIAEYWIKRRPSQSALSIDYRNGIIKKIAQKADGNALWIKLVVNELDFDLSPEYNLQMIDLLPKSLHGIYGRLFEKNKSPLLEPALQFLAVAQRPLALIELQAALRMISAGNRLAGMSVEKLGATIKDFVRVEPSGVMRIFHQSLKELILQRKPGTWPNDRSYEPMEVLDLETTEMEATIHSFVARVCVEHLGSPDFDKNCFDHRTGKIQTEEDVVVALERTNPFLNYAATAWTYHFAECEARKPISQELHNAASKICDPAKQNLRNWIICRSNQVHTELREDLHRLDHLVIASYYHHSSSVTRLLESSTRNHQCSAALYWAFRANHTSAVTKLLTQNHLLRAKDCKALGQTILAAATERGDYDFLGKLLRSRLFDNKDINERNFGIKAVVDQRDCNALGRTRFETLSKLGLFRDDKTYPIGKTALMIAASEGHEMIFDMLSHYGADGSIPDSSGRTPIRGALERQRTTIAAKLLSQKNLDLQSSGEYGNVLTLATRQNNLELIQVLLDYRSSCDLSAAPQHLAVADKWGNTPLLYATMNNNLGVAKLILEKASAFRPKPNLCHSDLAGLTPLAWAARLGNEKLLDAILGYTGGRGLEALDLQGHTPLFYAAESGHAACVKLLIERAHANIHHRTSLDETLWIVAAFGGSSDVLRYLKGVPGMDMTSRSRSGNSAVAMAAQGGRTEALQFLVESCGLHADVNRANNDGAAPLGLAIGLGRRDAARQLIKYGADVNASDREGRTALSLAAESGDMGMMEMMLASRALQLDSRDKAHRTALSHAAQAGHVDIVQLLCSRSKRAVNIPDAWGRSPLFYAAAMGHVKVVALLLEKLGAAYERDNEGHTPLDYAVHNDRPHVVSYLRCASLQAPASQPLISLHDLPAPLVDPIWPRHGKMRR</sequence>
<evidence type="ECO:0000256" key="2">
    <source>
        <dbReference type="ARBA" id="ARBA00023043"/>
    </source>
</evidence>
<feature type="domain" description="Nephrocystin 3-like N-terminal" evidence="5">
    <location>
        <begin position="385"/>
        <end position="550"/>
    </location>
</feature>
<feature type="repeat" description="ANK" evidence="3">
    <location>
        <begin position="998"/>
        <end position="1030"/>
    </location>
</feature>
<keyword evidence="2 3" id="KW-0040">ANK repeat</keyword>
<feature type="repeat" description="ANK" evidence="3">
    <location>
        <begin position="1180"/>
        <end position="1203"/>
    </location>
</feature>
<evidence type="ECO:0000256" key="4">
    <source>
        <dbReference type="SAM" id="MobiDB-lite"/>
    </source>
</evidence>
<evidence type="ECO:0000313" key="6">
    <source>
        <dbReference type="EMBL" id="KAK7513636.1"/>
    </source>
</evidence>
<keyword evidence="1" id="KW-0677">Repeat</keyword>
<evidence type="ECO:0000256" key="3">
    <source>
        <dbReference type="PROSITE-ProRule" id="PRU00023"/>
    </source>
</evidence>
<feature type="region of interest" description="Disordered" evidence="4">
    <location>
        <begin position="1"/>
        <end position="136"/>
    </location>
</feature>
<evidence type="ECO:0000256" key="1">
    <source>
        <dbReference type="ARBA" id="ARBA00022737"/>
    </source>
</evidence>